<protein>
    <submittedName>
        <fullName evidence="2">VP2</fullName>
    </submittedName>
</protein>
<proteinExistence type="predicted"/>
<organism evidence="2">
    <name type="scientific">Bat calicivirus BtCalV/M63/HUN/2013</name>
    <dbReference type="NCBI Taxonomy" id="1511638"/>
    <lineage>
        <taxon>Viruses</taxon>
        <taxon>Riboviria</taxon>
        <taxon>Orthornavirae</taxon>
        <taxon>Pisuviricota</taxon>
        <taxon>Pisoniviricetes</taxon>
        <taxon>Picornavirales</taxon>
        <taxon>Caliciviridae</taxon>
    </lineage>
</organism>
<dbReference type="Pfam" id="PF05752">
    <property type="entry name" value="Calici_MSP"/>
    <property type="match status" value="1"/>
</dbReference>
<reference evidence="2" key="1">
    <citation type="journal article" date="2014" name="Vector Borne Zoonotic Dis.">
        <title>Molecular survey of RNA viruses in Hungarian bats: discovering novel astroviruses, coronaviruses, and caliciviruses.</title>
        <authorList>
            <person name="Kemenesi G."/>
            <person name="Dallos B."/>
            <person name="Gorfol T."/>
            <person name="Boldogh S."/>
            <person name="Estok P."/>
            <person name="Kurucz K."/>
            <person name="Kutas A."/>
            <person name="Foldes F."/>
            <person name="Oldal M."/>
            <person name="Nemeth V."/>
            <person name="Martella V."/>
            <person name="Banyai K."/>
            <person name="Jakab F."/>
        </authorList>
    </citation>
    <scope>NUCLEOTIDE SEQUENCE</scope>
    <source>
        <strain evidence="2">BtCalV/M63/HUN/2013</strain>
    </source>
</reference>
<evidence type="ECO:0000313" key="2">
    <source>
        <dbReference type="EMBL" id="ANW82751.1"/>
    </source>
</evidence>
<accession>A0A1B1XXT8</accession>
<evidence type="ECO:0000256" key="1">
    <source>
        <dbReference type="SAM" id="Coils"/>
    </source>
</evidence>
<reference evidence="2" key="2">
    <citation type="journal article" date="2016" name="Infect. Genet. Evol.">
        <title>Sequencing and molecular modeling identifies candidate members of Caliciviridae family in bats.</title>
        <authorList>
            <person name="Kemenesi G."/>
            <person name="Gellert A."/>
            <person name="Dallos B."/>
            <person name="Gorfol T."/>
            <person name="Boldogh S."/>
            <person name="Estok P."/>
            <person name="Marton S."/>
            <person name="Oldal M."/>
            <person name="Martella V."/>
            <person name="Banyai K."/>
            <person name="Jakab F."/>
        </authorList>
    </citation>
    <scope>NUCLEOTIDE SEQUENCE</scope>
    <source>
        <strain evidence="2">BtCalV/M63/HUN/2013</strain>
    </source>
</reference>
<name>A0A1B1XXT8_9CALI</name>
<dbReference type="InterPro" id="IPR008437">
    <property type="entry name" value="Minor_structural_calicivir"/>
</dbReference>
<sequence length="218" mass="23030">MGSWTTGVLGSLGLAGDLATSVGSLVLGAQANQVNQDLAQLQAQALTLNLQLQKEALQQQKDWNDPGVRYKMAIDAGYDPISARQVAGAGFLHLSGGVAMQPIKAVDGIHLRHSNMAQAGLESGRAFTAGVGRATRPTDFYNSAFVHQQGQDVFLGGDWRPPSSSWAGRSASLRSNSTVSTWASVPPIGGVSLLAPLCPQYHLGQQPVWFQPHRAAFG</sequence>
<dbReference type="EMBL" id="KU712497">
    <property type="protein sequence ID" value="ANW82751.1"/>
    <property type="molecule type" value="Genomic_RNA"/>
</dbReference>
<feature type="coiled-coil region" evidence="1">
    <location>
        <begin position="31"/>
        <end position="58"/>
    </location>
</feature>
<keyword evidence="1" id="KW-0175">Coiled coil</keyword>